<name>A0A0H5BH93_9EUKA</name>
<organism evidence="1">
    <name type="scientific">Lotharella vacuolata</name>
    <dbReference type="NCBI Taxonomy" id="74820"/>
    <lineage>
        <taxon>Eukaryota</taxon>
        <taxon>Sar</taxon>
        <taxon>Rhizaria</taxon>
        <taxon>Cercozoa</taxon>
        <taxon>Chlorarachniophyceae</taxon>
        <taxon>Lotharella</taxon>
    </lineage>
</organism>
<accession>A0A0H5BH93</accession>
<proteinExistence type="predicted"/>
<dbReference type="EMBL" id="AB996600">
    <property type="protein sequence ID" value="BAS01523.1"/>
    <property type="molecule type" value="Genomic_DNA"/>
</dbReference>
<dbReference type="AlphaFoldDB" id="A0A0H5BH93"/>
<evidence type="ECO:0000313" key="1">
    <source>
        <dbReference type="EMBL" id="BAS01523.1"/>
    </source>
</evidence>
<geneLocation type="nucleomorph" evidence="1"/>
<reference evidence="1" key="1">
    <citation type="journal article" date="2015" name="Genome Biol. Evol.">
        <title>Nucleomorph Genome Sequences of Two Chlorarachniophytes, Amorphochlora amoebiformis and Lotharella vacuolata.</title>
        <authorList>
            <person name="Suzuki S."/>
            <person name="Shirato S."/>
            <person name="Hirakawa Y."/>
            <person name="Ishida K."/>
        </authorList>
    </citation>
    <scope>NUCLEOTIDE SEQUENCE</scope>
    <source>
        <strain evidence="1">CCMP240</strain>
    </source>
</reference>
<keyword evidence="1" id="KW-0542">Nucleomorph</keyword>
<protein>
    <submittedName>
        <fullName evidence="1">Uncharacterized protein</fullName>
    </submittedName>
</protein>
<sequence length="136" mass="16803">MFQFFFVLFSKFKKLSFNNSIKKKYIKKRLRLYIKNYFFFHLETKIFIINNNFCILPTKTVIKKLYFFNKIIYQLISLNFFKLTKRFTLNEDHIDKIFSKKIRLLYKIIVMQGFIEESESIKKMTKISNKRFSKKN</sequence>